<dbReference type="Proteomes" id="UP000676409">
    <property type="component" value="Chromosome"/>
</dbReference>
<dbReference type="Gene3D" id="2.160.20.20">
    <property type="match status" value="1"/>
</dbReference>
<accession>A0A975FZ50</accession>
<dbReference type="InterPro" id="IPR012332">
    <property type="entry name" value="Autotransporter_pectin_lyase_C"/>
</dbReference>
<protein>
    <recommendedName>
        <fullName evidence="3">Autotransporter outer membrane beta-barrel domain-containing protein</fullName>
    </recommendedName>
</protein>
<dbReference type="InterPro" id="IPR030930">
    <property type="entry name" value="AIDA"/>
</dbReference>
<reference evidence="1" key="1">
    <citation type="submission" date="2021-04" db="EMBL/GenBank/DDBJ databases">
        <title>The complete genome sequence of Caulobacter sp. S6.</title>
        <authorList>
            <person name="Tang Y."/>
            <person name="Ouyang W."/>
            <person name="Liu Q."/>
            <person name="Huang B."/>
            <person name="Guo Z."/>
            <person name="Lei P."/>
        </authorList>
    </citation>
    <scope>NUCLEOTIDE SEQUENCE</scope>
    <source>
        <strain evidence="1">S6</strain>
    </source>
</reference>
<dbReference type="NCBIfam" id="TIGR04415">
    <property type="entry name" value="O_hepto_targRPT"/>
    <property type="match status" value="2"/>
</dbReference>
<sequence>MLAPNERADFALVQGIAIGDLVASGSLEYVQSGGVTSGSEITVGGTEVVSGGGTARGDFVLPGGKIDIKSGGIAYSTSVESGFEIVEAGAAASNSIIGYGAYAVIQDGGSDKFARIWNGGVERVESGGAVLFATVSRGGDLIVSSGGIVRGGLTLAGGVADIAGRVASGAVVSFVSGGGDLALEDPTAFAGVIAGLALSSQKIDLGGFVYGSAETVSWTQFQGGLSGTLTVTDGAALAHLTLTGAYATSNFVLSDDGHGGTFVADPRVADGRAVVGLAQAMALFATGTDLAIDGVASASTASAALSDHVGLALGR</sequence>
<dbReference type="KEGG" id="caul:KCG34_21100"/>
<proteinExistence type="predicted"/>
<evidence type="ECO:0000313" key="2">
    <source>
        <dbReference type="Proteomes" id="UP000676409"/>
    </source>
</evidence>
<dbReference type="RefSeq" id="WP_211937574.1">
    <property type="nucleotide sequence ID" value="NZ_CP073078.1"/>
</dbReference>
<dbReference type="EMBL" id="CP073078">
    <property type="protein sequence ID" value="QUD87522.1"/>
    <property type="molecule type" value="Genomic_DNA"/>
</dbReference>
<name>A0A975FZ50_9CAUL</name>
<gene>
    <name evidence="1" type="ORF">KCG34_21100</name>
</gene>
<evidence type="ECO:0000313" key="1">
    <source>
        <dbReference type="EMBL" id="QUD87522.1"/>
    </source>
</evidence>
<keyword evidence="2" id="KW-1185">Reference proteome</keyword>
<evidence type="ECO:0008006" key="3">
    <source>
        <dbReference type="Google" id="ProtNLM"/>
    </source>
</evidence>
<organism evidence="1 2">
    <name type="scientific">Phenylobacterium montanum</name>
    <dbReference type="NCBI Taxonomy" id="2823693"/>
    <lineage>
        <taxon>Bacteria</taxon>
        <taxon>Pseudomonadati</taxon>
        <taxon>Pseudomonadota</taxon>
        <taxon>Alphaproteobacteria</taxon>
        <taxon>Caulobacterales</taxon>
        <taxon>Caulobacteraceae</taxon>
        <taxon>Phenylobacterium</taxon>
    </lineage>
</organism>
<dbReference type="AlphaFoldDB" id="A0A975FZ50"/>